<comment type="caution">
    <text evidence="2">The sequence shown here is derived from an EMBL/GenBank/DDBJ whole genome shotgun (WGS) entry which is preliminary data.</text>
</comment>
<organism evidence="2 3">
    <name type="scientific">Streptomyces kebangsaanensis</name>
    <dbReference type="NCBI Taxonomy" id="864058"/>
    <lineage>
        <taxon>Bacteria</taxon>
        <taxon>Bacillati</taxon>
        <taxon>Actinomycetota</taxon>
        <taxon>Actinomycetes</taxon>
        <taxon>Kitasatosporales</taxon>
        <taxon>Streptomycetaceae</taxon>
        <taxon>Streptomyces</taxon>
    </lineage>
</organism>
<keyword evidence="1" id="KW-0175">Coiled coil</keyword>
<accession>A0ABW6L2Q4</accession>
<protein>
    <submittedName>
        <fullName evidence="2">Uncharacterized protein</fullName>
    </submittedName>
</protein>
<evidence type="ECO:0000313" key="2">
    <source>
        <dbReference type="EMBL" id="MFE9174374.1"/>
    </source>
</evidence>
<dbReference type="RefSeq" id="WP_388354204.1">
    <property type="nucleotide sequence ID" value="NZ_JBIAFJ010000052.1"/>
</dbReference>
<name>A0ABW6L2Q4_9ACTN</name>
<keyword evidence="3" id="KW-1185">Reference proteome</keyword>
<reference evidence="2 3" key="1">
    <citation type="submission" date="2024-10" db="EMBL/GenBank/DDBJ databases">
        <title>The Natural Products Discovery Center: Release of the First 8490 Sequenced Strains for Exploring Actinobacteria Biosynthetic Diversity.</title>
        <authorList>
            <person name="Kalkreuter E."/>
            <person name="Kautsar S.A."/>
            <person name="Yang D."/>
            <person name="Bader C.D."/>
            <person name="Teijaro C.N."/>
            <person name="Fluegel L."/>
            <person name="Davis C.M."/>
            <person name="Simpson J.R."/>
            <person name="Lauterbach L."/>
            <person name="Steele A.D."/>
            <person name="Gui C."/>
            <person name="Meng S."/>
            <person name="Li G."/>
            <person name="Viehrig K."/>
            <person name="Ye F."/>
            <person name="Su P."/>
            <person name="Kiefer A.F."/>
            <person name="Nichols A."/>
            <person name="Cepeda A.J."/>
            <person name="Yan W."/>
            <person name="Fan B."/>
            <person name="Jiang Y."/>
            <person name="Adhikari A."/>
            <person name="Zheng C.-J."/>
            <person name="Schuster L."/>
            <person name="Cowan T.M."/>
            <person name="Smanski M.J."/>
            <person name="Chevrette M.G."/>
            <person name="De Carvalho L.P.S."/>
            <person name="Shen B."/>
        </authorList>
    </citation>
    <scope>NUCLEOTIDE SEQUENCE [LARGE SCALE GENOMIC DNA]</scope>
    <source>
        <strain evidence="2 3">NPDC007147</strain>
    </source>
</reference>
<gene>
    <name evidence="2" type="ORF">ACFYNZ_33890</name>
</gene>
<evidence type="ECO:0000313" key="3">
    <source>
        <dbReference type="Proteomes" id="UP001601197"/>
    </source>
</evidence>
<evidence type="ECO:0000256" key="1">
    <source>
        <dbReference type="SAM" id="Coils"/>
    </source>
</evidence>
<feature type="coiled-coil region" evidence="1">
    <location>
        <begin position="127"/>
        <end position="181"/>
    </location>
</feature>
<dbReference type="Proteomes" id="UP001601197">
    <property type="component" value="Unassembled WGS sequence"/>
</dbReference>
<dbReference type="EMBL" id="JBIAFJ010000052">
    <property type="protein sequence ID" value="MFE9174374.1"/>
    <property type="molecule type" value="Genomic_DNA"/>
</dbReference>
<proteinExistence type="predicted"/>
<sequence length="187" mass="20667">MATERPKTERPATLPSDLCGSYRWTISHIRAVELPTVRAKVRGLERLRDDLIKQGAEDSKLTPVHDALTQANENVADAVGQIEAFTEEVAEHCSGGGLQRLAPLQPHLIQLCEQYQSVFEHIRDVELPAAEAKVTKLEQLRDDLIEQGVEESQLAPVLDALARANAAVNASKNELEAFREEIAEHCS</sequence>